<feature type="domain" description="B5" evidence="19">
    <location>
        <begin position="399"/>
        <end position="479"/>
    </location>
</feature>
<dbReference type="RefSeq" id="WP_114562484.1">
    <property type="nucleotide sequence ID" value="NZ_CP031124.1"/>
</dbReference>
<evidence type="ECO:0000256" key="9">
    <source>
        <dbReference type="ARBA" id="ARBA00022840"/>
    </source>
</evidence>
<evidence type="ECO:0000313" key="20">
    <source>
        <dbReference type="EMBL" id="AXF85267.1"/>
    </source>
</evidence>
<dbReference type="InterPro" id="IPR041616">
    <property type="entry name" value="PheRS_beta_core"/>
</dbReference>
<organism evidence="20 21">
    <name type="scientific">Ephemeroptericola cinctiostellae</name>
    <dbReference type="NCBI Taxonomy" id="2268024"/>
    <lineage>
        <taxon>Bacteria</taxon>
        <taxon>Pseudomonadati</taxon>
        <taxon>Pseudomonadota</taxon>
        <taxon>Betaproteobacteria</taxon>
        <taxon>Burkholderiales</taxon>
        <taxon>Burkholderiaceae</taxon>
        <taxon>Ephemeroptericola</taxon>
    </lineage>
</organism>
<dbReference type="InterPro" id="IPR005121">
    <property type="entry name" value="Fdx_antiC-bd"/>
</dbReference>
<dbReference type="SUPFAM" id="SSF55681">
    <property type="entry name" value="Class II aaRS and biotin synthetases"/>
    <property type="match status" value="1"/>
</dbReference>
<feature type="binding site" evidence="15">
    <location>
        <position position="463"/>
    </location>
    <ligand>
        <name>Mg(2+)</name>
        <dbReference type="ChEBI" id="CHEBI:18420"/>
        <note>shared with alpha subunit</note>
    </ligand>
</feature>
<keyword evidence="11 16" id="KW-0694">RNA-binding</keyword>
<dbReference type="InterPro" id="IPR036690">
    <property type="entry name" value="Fdx_antiC-bd_sf"/>
</dbReference>
<dbReference type="InterPro" id="IPR045060">
    <property type="entry name" value="Phe-tRNA-ligase_IIc_bsu"/>
</dbReference>
<feature type="binding site" evidence="15">
    <location>
        <position position="466"/>
    </location>
    <ligand>
        <name>Mg(2+)</name>
        <dbReference type="ChEBI" id="CHEBI:18420"/>
        <note>shared with alpha subunit</note>
    </ligand>
</feature>
<keyword evidence="10 15" id="KW-0460">Magnesium</keyword>
<evidence type="ECO:0000259" key="18">
    <source>
        <dbReference type="PROSITE" id="PS51447"/>
    </source>
</evidence>
<dbReference type="GO" id="GO:0004826">
    <property type="term" value="F:phenylalanine-tRNA ligase activity"/>
    <property type="evidence" value="ECO:0007669"/>
    <property type="project" value="UniProtKB-UniRule"/>
</dbReference>
<dbReference type="Pfam" id="PF03483">
    <property type="entry name" value="B3_4"/>
    <property type="match status" value="1"/>
</dbReference>
<dbReference type="Pfam" id="PF03484">
    <property type="entry name" value="B5"/>
    <property type="match status" value="1"/>
</dbReference>
<dbReference type="Gene3D" id="3.30.70.380">
    <property type="entry name" value="Ferrodoxin-fold anticodon-binding domain"/>
    <property type="match status" value="1"/>
</dbReference>
<dbReference type="SUPFAM" id="SSF54991">
    <property type="entry name" value="Anticodon-binding domain of PheRS"/>
    <property type="match status" value="1"/>
</dbReference>
<feature type="domain" description="TRNA-binding" evidence="17">
    <location>
        <begin position="39"/>
        <end position="148"/>
    </location>
</feature>
<dbReference type="Gene3D" id="3.50.40.10">
    <property type="entry name" value="Phenylalanyl-trna Synthetase, Chain B, domain 3"/>
    <property type="match status" value="1"/>
</dbReference>
<keyword evidence="7 15" id="KW-0479">Metal-binding</keyword>
<dbReference type="NCBIfam" id="TIGR00472">
    <property type="entry name" value="pheT_bact"/>
    <property type="match status" value="1"/>
</dbReference>
<dbReference type="PROSITE" id="PS51483">
    <property type="entry name" value="B5"/>
    <property type="match status" value="1"/>
</dbReference>
<dbReference type="SUPFAM" id="SSF46955">
    <property type="entry name" value="Putative DNA-binding domain"/>
    <property type="match status" value="1"/>
</dbReference>
<dbReference type="PROSITE" id="PS51447">
    <property type="entry name" value="FDX_ACB"/>
    <property type="match status" value="1"/>
</dbReference>
<evidence type="ECO:0000256" key="16">
    <source>
        <dbReference type="PROSITE-ProRule" id="PRU00209"/>
    </source>
</evidence>
<gene>
    <name evidence="15 20" type="primary">pheT</name>
    <name evidence="20" type="ORF">DTO96_100993</name>
</gene>
<keyword evidence="8 15" id="KW-0547">Nucleotide-binding</keyword>
<evidence type="ECO:0000313" key="21">
    <source>
        <dbReference type="Proteomes" id="UP000252182"/>
    </source>
</evidence>
<evidence type="ECO:0000256" key="4">
    <source>
        <dbReference type="ARBA" id="ARBA00022490"/>
    </source>
</evidence>
<dbReference type="GO" id="GO:0006432">
    <property type="term" value="P:phenylalanyl-tRNA aminoacylation"/>
    <property type="evidence" value="ECO:0007669"/>
    <property type="project" value="UniProtKB-UniRule"/>
</dbReference>
<comment type="catalytic activity">
    <reaction evidence="14 15">
        <text>tRNA(Phe) + L-phenylalanine + ATP = L-phenylalanyl-tRNA(Phe) + AMP + diphosphate + H(+)</text>
        <dbReference type="Rhea" id="RHEA:19413"/>
        <dbReference type="Rhea" id="RHEA-COMP:9668"/>
        <dbReference type="Rhea" id="RHEA-COMP:9699"/>
        <dbReference type="ChEBI" id="CHEBI:15378"/>
        <dbReference type="ChEBI" id="CHEBI:30616"/>
        <dbReference type="ChEBI" id="CHEBI:33019"/>
        <dbReference type="ChEBI" id="CHEBI:58095"/>
        <dbReference type="ChEBI" id="CHEBI:78442"/>
        <dbReference type="ChEBI" id="CHEBI:78531"/>
        <dbReference type="ChEBI" id="CHEBI:456215"/>
        <dbReference type="EC" id="6.1.1.20"/>
    </reaction>
</comment>
<dbReference type="Gene3D" id="3.30.930.10">
    <property type="entry name" value="Bira Bifunctional Protein, Domain 2"/>
    <property type="match status" value="1"/>
</dbReference>
<evidence type="ECO:0000256" key="11">
    <source>
        <dbReference type="ARBA" id="ARBA00022884"/>
    </source>
</evidence>
<keyword evidence="21" id="KW-1185">Reference proteome</keyword>
<dbReference type="FunFam" id="3.50.40.10:FF:000001">
    <property type="entry name" value="Phenylalanine--tRNA ligase beta subunit"/>
    <property type="match status" value="1"/>
</dbReference>
<dbReference type="InterPro" id="IPR020825">
    <property type="entry name" value="Phe-tRNA_synthase-like_B3/B4"/>
</dbReference>
<comment type="subcellular location">
    <subcellularLocation>
        <location evidence="1 15">Cytoplasm</location>
    </subcellularLocation>
</comment>
<evidence type="ECO:0000256" key="2">
    <source>
        <dbReference type="ARBA" id="ARBA00008653"/>
    </source>
</evidence>
<evidence type="ECO:0000256" key="15">
    <source>
        <dbReference type="HAMAP-Rule" id="MF_00283"/>
    </source>
</evidence>
<dbReference type="HAMAP" id="MF_00283">
    <property type="entry name" value="Phe_tRNA_synth_beta1"/>
    <property type="match status" value="1"/>
</dbReference>
<evidence type="ECO:0000256" key="14">
    <source>
        <dbReference type="ARBA" id="ARBA00049255"/>
    </source>
</evidence>
<protein>
    <recommendedName>
        <fullName evidence="15">Phenylalanine--tRNA ligase beta subunit</fullName>
        <ecNumber evidence="15">6.1.1.20</ecNumber>
    </recommendedName>
    <alternativeName>
        <fullName evidence="15">Phenylalanyl-tRNA synthetase beta subunit</fullName>
        <shortName evidence="15">PheRS</shortName>
    </alternativeName>
</protein>
<dbReference type="InterPro" id="IPR005146">
    <property type="entry name" value="B3/B4_tRNA-bd"/>
</dbReference>
<dbReference type="InterPro" id="IPR005147">
    <property type="entry name" value="tRNA_synthase_B5-dom"/>
</dbReference>
<dbReference type="GO" id="GO:0005524">
    <property type="term" value="F:ATP binding"/>
    <property type="evidence" value="ECO:0007669"/>
    <property type="project" value="UniProtKB-UniRule"/>
</dbReference>
<dbReference type="EC" id="6.1.1.20" evidence="15"/>
<dbReference type="PANTHER" id="PTHR10947:SF0">
    <property type="entry name" value="PHENYLALANINE--TRNA LIGASE BETA SUBUNIT"/>
    <property type="match status" value="1"/>
</dbReference>
<dbReference type="SMART" id="SM00873">
    <property type="entry name" value="B3_4"/>
    <property type="match status" value="1"/>
</dbReference>
<dbReference type="PROSITE" id="PS50886">
    <property type="entry name" value="TRBD"/>
    <property type="match status" value="1"/>
</dbReference>
<reference evidence="21" key="1">
    <citation type="submission" date="2018-07" db="EMBL/GenBank/DDBJ databases">
        <authorList>
            <person name="Kim H."/>
        </authorList>
    </citation>
    <scope>NUCLEOTIDE SEQUENCE [LARGE SCALE GENOMIC DNA]</scope>
    <source>
        <strain evidence="21">F02</strain>
    </source>
</reference>
<keyword evidence="13 15" id="KW-0030">Aminoacyl-tRNA synthetase</keyword>
<evidence type="ECO:0000256" key="10">
    <source>
        <dbReference type="ARBA" id="ARBA00022842"/>
    </source>
</evidence>
<dbReference type="OrthoDB" id="9805455at2"/>
<accession>A0A345DA79</accession>
<keyword evidence="12 15" id="KW-0648">Protein biosynthesis</keyword>
<evidence type="ECO:0000256" key="5">
    <source>
        <dbReference type="ARBA" id="ARBA00022555"/>
    </source>
</evidence>
<dbReference type="GO" id="GO:0000287">
    <property type="term" value="F:magnesium ion binding"/>
    <property type="evidence" value="ECO:0007669"/>
    <property type="project" value="UniProtKB-UniRule"/>
</dbReference>
<dbReference type="GO" id="GO:0000049">
    <property type="term" value="F:tRNA binding"/>
    <property type="evidence" value="ECO:0007669"/>
    <property type="project" value="UniProtKB-UniRule"/>
</dbReference>
<evidence type="ECO:0000256" key="6">
    <source>
        <dbReference type="ARBA" id="ARBA00022598"/>
    </source>
</evidence>
<dbReference type="KEGG" id="hyf:DTO96_100993"/>
<comment type="subunit">
    <text evidence="3 15">Tetramer of two alpha and two beta subunits.</text>
</comment>
<dbReference type="NCBIfam" id="NF045760">
    <property type="entry name" value="YtpR"/>
    <property type="match status" value="1"/>
</dbReference>
<evidence type="ECO:0000256" key="8">
    <source>
        <dbReference type="ARBA" id="ARBA00022741"/>
    </source>
</evidence>
<evidence type="ECO:0000256" key="1">
    <source>
        <dbReference type="ARBA" id="ARBA00004496"/>
    </source>
</evidence>
<feature type="binding site" evidence="15">
    <location>
        <position position="467"/>
    </location>
    <ligand>
        <name>Mg(2+)</name>
        <dbReference type="ChEBI" id="CHEBI:18420"/>
        <note>shared with alpha subunit</note>
    </ligand>
</feature>
<dbReference type="SMART" id="SM00874">
    <property type="entry name" value="B5"/>
    <property type="match status" value="1"/>
</dbReference>
<dbReference type="SMART" id="SM00896">
    <property type="entry name" value="FDX-ACB"/>
    <property type="match status" value="1"/>
</dbReference>
<name>A0A345DA79_9BURK</name>
<dbReference type="PANTHER" id="PTHR10947">
    <property type="entry name" value="PHENYLALANYL-TRNA SYNTHETASE BETA CHAIN AND LEUCINE-RICH REPEAT-CONTAINING PROTEIN 47"/>
    <property type="match status" value="1"/>
</dbReference>
<keyword evidence="4 15" id="KW-0963">Cytoplasm</keyword>
<dbReference type="CDD" id="cd00769">
    <property type="entry name" value="PheRS_beta_core"/>
    <property type="match status" value="1"/>
</dbReference>
<dbReference type="SUPFAM" id="SSF50249">
    <property type="entry name" value="Nucleic acid-binding proteins"/>
    <property type="match status" value="1"/>
</dbReference>
<dbReference type="InterPro" id="IPR004532">
    <property type="entry name" value="Phe-tRNA-ligase_IIc_bsu_bact"/>
</dbReference>
<sequence>MQFSEQWLRTWVNPSITTEQLADTLTMGGLEVEECHPAAPAFSGVVVGQIVSMEKHPDADKLNVCQVDAGTGELLQIVCGAPNAAVGIKIPAALIGAELPNDFKIKAAKLRGMASSGMLCSARELGINDEASGLMELPADAPVGASIRDYLNLDDHVFTIKLTPNRADCLSIRGVARDVAAMTGASLQPFTASAVAATIADELPIRIDAPAVCGRFTGRVMTHVNAAAPTPLWMVQRLARAGVRPISALVDITNYVMLHLGQPMHVYDLDAIQGTLHVRMAQAGEKIELLNDQTYEMQDDVLVIADDSGAIGMAGVMGGNSTKAELHTQNIFLEAAFFAPEVIQGKSRRFRFSSDASHRFERGVDFMGQVEALEFATRLVLDVCGGQIGAVSEVVGQLPQREQLNMRVARAQKVIGVAIPADDMAQYLGRLQLDVSRRMDDQQGEILSVTAPSYRFDMAIEEDLIEEVVRLFGYSNIPLKPPVATQTMLHVPESERQADAIRDALVALDYQEVINFSFVDEAVERDFAGANVRPIKLLNPIASSLAVMRTQLVGSLVGNLKTNLARSANRVRVFEFAKVFHRDATVPASENTVPNIAQPLMLAGLAYGSAVPEQWAGADVDVDFYDVKGDIERLFAPQTVRFEAFAHVAAHPGRCAQLLVDGRPVGWLGQMHPRLQQAYDLPKAPMLFEMEAEAVFARRVPVATDVSKLPMVTRDLALIVAREVSAQHIFDAFVKFIALEPTAYIIRDVQLFDVYQGEHVAATEKSMAYRINLQDMSATLQDAQIDALMQAALAHLHSEVGARLR</sequence>
<evidence type="ECO:0000256" key="7">
    <source>
        <dbReference type="ARBA" id="ARBA00022723"/>
    </source>
</evidence>
<evidence type="ECO:0000256" key="12">
    <source>
        <dbReference type="ARBA" id="ARBA00022917"/>
    </source>
</evidence>
<dbReference type="InterPro" id="IPR012340">
    <property type="entry name" value="NA-bd_OB-fold"/>
</dbReference>
<dbReference type="Gene3D" id="2.40.50.140">
    <property type="entry name" value="Nucleic acid-binding proteins"/>
    <property type="match status" value="1"/>
</dbReference>
<dbReference type="Proteomes" id="UP000252182">
    <property type="component" value="Chromosome"/>
</dbReference>
<evidence type="ECO:0000256" key="3">
    <source>
        <dbReference type="ARBA" id="ARBA00011209"/>
    </source>
</evidence>
<comment type="cofactor">
    <cofactor evidence="15">
        <name>Mg(2+)</name>
        <dbReference type="ChEBI" id="CHEBI:18420"/>
    </cofactor>
    <text evidence="15">Binds 2 magnesium ions per tetramer.</text>
</comment>
<dbReference type="SUPFAM" id="SSF56037">
    <property type="entry name" value="PheT/TilS domain"/>
    <property type="match status" value="1"/>
</dbReference>
<dbReference type="GO" id="GO:0009328">
    <property type="term" value="C:phenylalanine-tRNA ligase complex"/>
    <property type="evidence" value="ECO:0007669"/>
    <property type="project" value="TreeGrafter"/>
</dbReference>
<dbReference type="CDD" id="cd02796">
    <property type="entry name" value="tRNA_bind_bactPheRS"/>
    <property type="match status" value="1"/>
</dbReference>
<dbReference type="Pfam" id="PF03147">
    <property type="entry name" value="FDX-ACB"/>
    <property type="match status" value="1"/>
</dbReference>
<dbReference type="AlphaFoldDB" id="A0A345DA79"/>
<evidence type="ECO:0000256" key="13">
    <source>
        <dbReference type="ARBA" id="ARBA00023146"/>
    </source>
</evidence>
<proteinExistence type="inferred from homology"/>
<keyword evidence="6 15" id="KW-0436">Ligase</keyword>
<evidence type="ECO:0000259" key="17">
    <source>
        <dbReference type="PROSITE" id="PS50886"/>
    </source>
</evidence>
<dbReference type="FunFam" id="2.40.50.140:FF:000045">
    <property type="entry name" value="Phenylalanine--tRNA ligase beta subunit"/>
    <property type="match status" value="1"/>
</dbReference>
<dbReference type="Gene3D" id="3.30.56.10">
    <property type="match status" value="2"/>
</dbReference>
<evidence type="ECO:0000259" key="19">
    <source>
        <dbReference type="PROSITE" id="PS51483"/>
    </source>
</evidence>
<keyword evidence="9 15" id="KW-0067">ATP-binding</keyword>
<dbReference type="InterPro" id="IPR009061">
    <property type="entry name" value="DNA-bd_dom_put_sf"/>
</dbReference>
<dbReference type="EMBL" id="CP031124">
    <property type="protein sequence ID" value="AXF85267.1"/>
    <property type="molecule type" value="Genomic_DNA"/>
</dbReference>
<keyword evidence="5 16" id="KW-0820">tRNA-binding</keyword>
<dbReference type="InterPro" id="IPR045864">
    <property type="entry name" value="aa-tRNA-synth_II/BPL/LPL"/>
</dbReference>
<dbReference type="InterPro" id="IPR002547">
    <property type="entry name" value="tRNA-bd_dom"/>
</dbReference>
<dbReference type="InterPro" id="IPR033714">
    <property type="entry name" value="tRNA_bind_bactPheRS"/>
</dbReference>
<dbReference type="Pfam" id="PF17759">
    <property type="entry name" value="tRNA_synthFbeta"/>
    <property type="match status" value="1"/>
</dbReference>
<feature type="domain" description="FDX-ACB" evidence="18">
    <location>
        <begin position="707"/>
        <end position="805"/>
    </location>
</feature>
<dbReference type="Pfam" id="PF01588">
    <property type="entry name" value="tRNA_bind"/>
    <property type="match status" value="1"/>
</dbReference>
<comment type="similarity">
    <text evidence="2 15">Belongs to the phenylalanyl-tRNA synthetase beta subunit family. Type 1 subfamily.</text>
</comment>
<feature type="binding site" evidence="15">
    <location>
        <position position="457"/>
    </location>
    <ligand>
        <name>Mg(2+)</name>
        <dbReference type="ChEBI" id="CHEBI:18420"/>
        <note>shared with alpha subunit</note>
    </ligand>
</feature>